<keyword evidence="9" id="KW-1133">Transmembrane helix</keyword>
<name>A0A1L3MR94_9BACI</name>
<dbReference type="Pfam" id="PF00122">
    <property type="entry name" value="E1-E2_ATPase"/>
    <property type="match status" value="1"/>
</dbReference>
<comment type="similarity">
    <text evidence="2 14">Belongs to the cation transport ATPase (P-type) (TC 3.A.3) family. Type IB subfamily.</text>
</comment>
<organism evidence="16 17">
    <name type="scientific">Bacillus weihaiensis</name>
    <dbReference type="NCBI Taxonomy" id="1547283"/>
    <lineage>
        <taxon>Bacteria</taxon>
        <taxon>Bacillati</taxon>
        <taxon>Bacillota</taxon>
        <taxon>Bacilli</taxon>
        <taxon>Bacillales</taxon>
        <taxon>Bacillaceae</taxon>
        <taxon>Bacillus</taxon>
    </lineage>
</organism>
<dbReference type="AlphaFoldDB" id="A0A1L3MR94"/>
<dbReference type="SUPFAM" id="SSF81653">
    <property type="entry name" value="Calcium ATPase, transduction domain A"/>
    <property type="match status" value="1"/>
</dbReference>
<keyword evidence="4" id="KW-0104">Cadmium</keyword>
<dbReference type="InterPro" id="IPR044492">
    <property type="entry name" value="P_typ_ATPase_HD_dom"/>
</dbReference>
<dbReference type="InterPro" id="IPR023299">
    <property type="entry name" value="ATPase_P-typ_cyto_dom_N"/>
</dbReference>
<evidence type="ECO:0000256" key="3">
    <source>
        <dbReference type="ARBA" id="ARBA00022448"/>
    </source>
</evidence>
<keyword evidence="3" id="KW-0813">Transport</keyword>
<keyword evidence="6" id="KW-0812">Transmembrane</keyword>
<evidence type="ECO:0000256" key="8">
    <source>
        <dbReference type="ARBA" id="ARBA00022967"/>
    </source>
</evidence>
<dbReference type="PROSITE" id="PS00154">
    <property type="entry name" value="ATPASE_E1_E2"/>
    <property type="match status" value="1"/>
</dbReference>
<evidence type="ECO:0000256" key="2">
    <source>
        <dbReference type="ARBA" id="ARBA00006024"/>
    </source>
</evidence>
<evidence type="ECO:0000313" key="16">
    <source>
        <dbReference type="EMBL" id="APH04863.1"/>
    </source>
</evidence>
<evidence type="ECO:0000256" key="10">
    <source>
        <dbReference type="ARBA" id="ARBA00023065"/>
    </source>
</evidence>
<dbReference type="Gene3D" id="3.40.1110.10">
    <property type="entry name" value="Calcium-transporting ATPase, cytoplasmic domain N"/>
    <property type="match status" value="1"/>
</dbReference>
<dbReference type="NCBIfam" id="TIGR01494">
    <property type="entry name" value="ATPase_P-type"/>
    <property type="match status" value="1"/>
</dbReference>
<dbReference type="Pfam" id="PF00702">
    <property type="entry name" value="Hydrolase"/>
    <property type="match status" value="1"/>
</dbReference>
<protein>
    <recommendedName>
        <fullName evidence="12">Cd(2+)-exporting ATPase</fullName>
        <ecNumber evidence="12">7.2.2.21</ecNumber>
    </recommendedName>
</protein>
<evidence type="ECO:0000259" key="15">
    <source>
        <dbReference type="Pfam" id="PF00122"/>
    </source>
</evidence>
<dbReference type="NCBIfam" id="TIGR01525">
    <property type="entry name" value="ATPase-IB_hvy"/>
    <property type="match status" value="1"/>
</dbReference>
<dbReference type="RefSeq" id="WP_072579657.1">
    <property type="nucleotide sequence ID" value="NZ_CP016020.1"/>
</dbReference>
<evidence type="ECO:0000256" key="13">
    <source>
        <dbReference type="ARBA" id="ARBA00049338"/>
    </source>
</evidence>
<dbReference type="InterPro" id="IPR023214">
    <property type="entry name" value="HAD_sf"/>
</dbReference>
<keyword evidence="11" id="KW-0472">Membrane</keyword>
<evidence type="ECO:0000256" key="1">
    <source>
        <dbReference type="ARBA" id="ARBA00004141"/>
    </source>
</evidence>
<reference evidence="16 17" key="1">
    <citation type="journal article" date="2016" name="Sci. Rep.">
        <title>Complete genome sequence and transcriptomic analysis of a novel marine strain Bacillus weihaiensis reveals the mechanism of brown algae degradation.</title>
        <authorList>
            <person name="Zhu Y."/>
            <person name="Chen P."/>
            <person name="Bao Y."/>
            <person name="Men Y."/>
            <person name="Zeng Y."/>
            <person name="Yang J."/>
            <person name="Sun J."/>
            <person name="Sun Y."/>
        </authorList>
    </citation>
    <scope>NUCLEOTIDE SEQUENCE [LARGE SCALE GENOMIC DNA]</scope>
    <source>
        <strain evidence="16 17">Alg07</strain>
    </source>
</reference>
<dbReference type="Proteomes" id="UP000181936">
    <property type="component" value="Chromosome"/>
</dbReference>
<keyword evidence="14" id="KW-0067">ATP-binding</keyword>
<keyword evidence="17" id="KW-1185">Reference proteome</keyword>
<evidence type="ECO:0000256" key="6">
    <source>
        <dbReference type="ARBA" id="ARBA00022692"/>
    </source>
</evidence>
<gene>
    <name evidence="16" type="ORF">A9C19_08945</name>
</gene>
<dbReference type="GO" id="GO:0008551">
    <property type="term" value="F:P-type cadmium transporter activity"/>
    <property type="evidence" value="ECO:0007669"/>
    <property type="project" value="UniProtKB-EC"/>
</dbReference>
<dbReference type="InterPro" id="IPR027256">
    <property type="entry name" value="P-typ_ATPase_IB"/>
</dbReference>
<dbReference type="SFLD" id="SFLDG00002">
    <property type="entry name" value="C1.7:_P-type_atpase_like"/>
    <property type="match status" value="1"/>
</dbReference>
<dbReference type="InterPro" id="IPR036412">
    <property type="entry name" value="HAD-like_sf"/>
</dbReference>
<evidence type="ECO:0000256" key="11">
    <source>
        <dbReference type="ARBA" id="ARBA00023136"/>
    </source>
</evidence>
<dbReference type="InterPro" id="IPR008250">
    <property type="entry name" value="ATPase_P-typ_transduc_dom_A_sf"/>
</dbReference>
<keyword evidence="14" id="KW-1003">Cell membrane</keyword>
<proteinExistence type="inferred from homology"/>
<dbReference type="PRINTS" id="PR00119">
    <property type="entry name" value="CATATPASE"/>
</dbReference>
<dbReference type="GO" id="GO:0005524">
    <property type="term" value="F:ATP binding"/>
    <property type="evidence" value="ECO:0007669"/>
    <property type="project" value="UniProtKB-UniRule"/>
</dbReference>
<dbReference type="EC" id="7.2.2.21" evidence="12"/>
<feature type="domain" description="P-type ATPase A" evidence="15">
    <location>
        <begin position="210"/>
        <end position="304"/>
    </location>
</feature>
<evidence type="ECO:0000256" key="4">
    <source>
        <dbReference type="ARBA" id="ARBA00022539"/>
    </source>
</evidence>
<dbReference type="PANTHER" id="PTHR48085">
    <property type="entry name" value="CADMIUM/ZINC-TRANSPORTING ATPASE HMA2-RELATED"/>
    <property type="match status" value="1"/>
</dbReference>
<dbReference type="KEGG" id="bwh:A9C19_08945"/>
<dbReference type="SUPFAM" id="SSF81665">
    <property type="entry name" value="Calcium ATPase, transmembrane domain M"/>
    <property type="match status" value="1"/>
</dbReference>
<keyword evidence="7 14" id="KW-0479">Metal-binding</keyword>
<evidence type="ECO:0000256" key="7">
    <source>
        <dbReference type="ARBA" id="ARBA00022723"/>
    </source>
</evidence>
<keyword evidence="5" id="KW-0597">Phosphoprotein</keyword>
<accession>A0A1L3MR94</accession>
<dbReference type="Gene3D" id="3.40.50.1000">
    <property type="entry name" value="HAD superfamily/HAD-like"/>
    <property type="match status" value="1"/>
</dbReference>
<dbReference type="PANTHER" id="PTHR48085:SF5">
    <property type="entry name" value="CADMIUM_ZINC-TRANSPORTING ATPASE HMA4-RELATED"/>
    <property type="match status" value="1"/>
</dbReference>
<evidence type="ECO:0000256" key="9">
    <source>
        <dbReference type="ARBA" id="ARBA00022989"/>
    </source>
</evidence>
<dbReference type="OrthoDB" id="9813266at2"/>
<dbReference type="InterPro" id="IPR051014">
    <property type="entry name" value="Cation_Transport_ATPase_IB"/>
</dbReference>
<sequence length="729" mass="80081">MRNVCKVIHSIPGRTRIKINQCPYNPNEIEARLRSIPGITSATYSQITQNALVYHSSSQLQSMSLAYLQSLFNRREEVALSSGLKDKEGFNEIKKQAKEVGFVLATLLLEKLLLSTSPTTMLKLITPSSIAVLIASRKTIRTGLSSIFNPNPETLTTAALIASLLKGSPQSALVIYFMSTISEILTEYTMNRTRGYVKEMMEIDTPFAWLMTEEGHEVKVPTNQVRIGDKIIAFQGEKIPFDGTVLSYSAQVDQSSITGEYQPAHVISGHYVYAGSIITEGKIVIEVDKIGEDLAVNRMIKLIEEAQDKQAPIQMMSDRFTRKVVPISFAMAALIFIVTKDWNRVLNMLVIDYVCGVKLSTATAISASIGKAARKGVLIKGGQTLETLAKVNTVIFDKTGTITEGRPIVTNIQTFNGYSEQEILGLAASAEEHSSHPIAEAITLEAKSRAIDIPEHDDETLENIIGKGISVLVQKEKVIVGSRSFMEDNEITIDTTETTGVYVAKEEQLIGIIEIEDQVRQGMNRCMNQMRRHGIDEVIMLTGDYKQSAKNIANRTSIDEYIAEAMPQEKASFVRFLKKEKDRTIMMVGDGINDAPALAYADIGVTLGAKKTDIAIETADVVIHSDNPLLLSDVVRLSQQTMNTIKQNVLATLIINTAAIALGTFGRIQPITGAAIHNAATIGVVLNSAKLIVTGGRMNVFQIQNHSLNTRKNKTNSPGISEHKRVFSY</sequence>
<dbReference type="InterPro" id="IPR023298">
    <property type="entry name" value="ATPase_P-typ_TM_dom_sf"/>
</dbReference>
<dbReference type="GO" id="GO:0046872">
    <property type="term" value="F:metal ion binding"/>
    <property type="evidence" value="ECO:0007669"/>
    <property type="project" value="UniProtKB-KW"/>
</dbReference>
<evidence type="ECO:0000256" key="14">
    <source>
        <dbReference type="RuleBase" id="RU362081"/>
    </source>
</evidence>
<dbReference type="InterPro" id="IPR001757">
    <property type="entry name" value="P_typ_ATPase"/>
</dbReference>
<keyword evidence="8" id="KW-1278">Translocase</keyword>
<dbReference type="GO" id="GO:0005886">
    <property type="term" value="C:plasma membrane"/>
    <property type="evidence" value="ECO:0007669"/>
    <property type="project" value="UniProtKB-SubCell"/>
</dbReference>
<dbReference type="GO" id="GO:0016887">
    <property type="term" value="F:ATP hydrolysis activity"/>
    <property type="evidence" value="ECO:0007669"/>
    <property type="project" value="InterPro"/>
</dbReference>
<dbReference type="InterPro" id="IPR059000">
    <property type="entry name" value="ATPase_P-type_domA"/>
</dbReference>
<dbReference type="EMBL" id="CP016020">
    <property type="protein sequence ID" value="APH04863.1"/>
    <property type="molecule type" value="Genomic_DNA"/>
</dbReference>
<keyword evidence="14" id="KW-0547">Nucleotide-binding</keyword>
<dbReference type="SFLD" id="SFLDF00027">
    <property type="entry name" value="p-type_atpase"/>
    <property type="match status" value="1"/>
</dbReference>
<dbReference type="SFLD" id="SFLDS00003">
    <property type="entry name" value="Haloacid_Dehalogenase"/>
    <property type="match status" value="1"/>
</dbReference>
<keyword evidence="10" id="KW-0406">Ion transport</keyword>
<comment type="subcellular location">
    <subcellularLocation>
        <location evidence="14">Cell membrane</location>
    </subcellularLocation>
    <subcellularLocation>
        <location evidence="1">Membrane</location>
        <topology evidence="1">Multi-pass membrane protein</topology>
    </subcellularLocation>
</comment>
<dbReference type="Gene3D" id="2.70.150.10">
    <property type="entry name" value="Calcium-transporting ATPase, cytoplasmic transduction domain A"/>
    <property type="match status" value="1"/>
</dbReference>
<dbReference type="NCBIfam" id="TIGR01512">
    <property type="entry name" value="ATPase-IB2_Cd"/>
    <property type="match status" value="1"/>
</dbReference>
<dbReference type="InterPro" id="IPR018303">
    <property type="entry name" value="ATPase_P-typ_P_site"/>
</dbReference>
<comment type="catalytic activity">
    <reaction evidence="13">
        <text>Cd(2+)(in) + ATP + H2O = Cd(2+)(out) + ADP + phosphate + H(+)</text>
        <dbReference type="Rhea" id="RHEA:12132"/>
        <dbReference type="ChEBI" id="CHEBI:15377"/>
        <dbReference type="ChEBI" id="CHEBI:15378"/>
        <dbReference type="ChEBI" id="CHEBI:30616"/>
        <dbReference type="ChEBI" id="CHEBI:43474"/>
        <dbReference type="ChEBI" id="CHEBI:48775"/>
        <dbReference type="ChEBI" id="CHEBI:456216"/>
        <dbReference type="EC" id="7.2.2.21"/>
    </reaction>
</comment>
<evidence type="ECO:0000256" key="12">
    <source>
        <dbReference type="ARBA" id="ARBA00039103"/>
    </source>
</evidence>
<dbReference type="SUPFAM" id="SSF56784">
    <property type="entry name" value="HAD-like"/>
    <property type="match status" value="1"/>
</dbReference>
<evidence type="ECO:0000313" key="17">
    <source>
        <dbReference type="Proteomes" id="UP000181936"/>
    </source>
</evidence>
<evidence type="ECO:0000256" key="5">
    <source>
        <dbReference type="ARBA" id="ARBA00022553"/>
    </source>
</evidence>
<dbReference type="STRING" id="1547283.A9C19_08945"/>